<evidence type="ECO:0000313" key="2">
    <source>
        <dbReference type="Proteomes" id="UP000198553"/>
    </source>
</evidence>
<proteinExistence type="predicted"/>
<dbReference type="EMBL" id="FOBW01000001">
    <property type="protein sequence ID" value="SEM12036.1"/>
    <property type="molecule type" value="Genomic_DNA"/>
</dbReference>
<reference evidence="2" key="1">
    <citation type="submission" date="2016-10" db="EMBL/GenBank/DDBJ databases">
        <authorList>
            <person name="Varghese N."/>
            <person name="Submissions S."/>
        </authorList>
    </citation>
    <scope>NUCLEOTIDE SEQUENCE [LARGE SCALE GENOMIC DNA]</scope>
    <source>
        <strain evidence="2">B48,IBRC-M 10115,DSM 25386,CECT 8001</strain>
    </source>
</reference>
<dbReference type="STRING" id="930146.SAMN05192533_10186"/>
<gene>
    <name evidence="1" type="ORF">SAMN05192533_10186</name>
</gene>
<accession>A0A1H7VS40</accession>
<dbReference type="RefSeq" id="WP_090740081.1">
    <property type="nucleotide sequence ID" value="NZ_FOBW01000001.1"/>
</dbReference>
<name>A0A1H7VS40_9BACI</name>
<keyword evidence="2" id="KW-1185">Reference proteome</keyword>
<dbReference type="Proteomes" id="UP000198553">
    <property type="component" value="Unassembled WGS sequence"/>
</dbReference>
<protein>
    <submittedName>
        <fullName evidence="1">Uncharacterized protein</fullName>
    </submittedName>
</protein>
<organism evidence="1 2">
    <name type="scientific">Mesobacillus persicus</name>
    <dbReference type="NCBI Taxonomy" id="930146"/>
    <lineage>
        <taxon>Bacteria</taxon>
        <taxon>Bacillati</taxon>
        <taxon>Bacillota</taxon>
        <taxon>Bacilli</taxon>
        <taxon>Bacillales</taxon>
        <taxon>Bacillaceae</taxon>
        <taxon>Mesobacillus</taxon>
    </lineage>
</organism>
<dbReference type="AlphaFoldDB" id="A0A1H7VS40"/>
<evidence type="ECO:0000313" key="1">
    <source>
        <dbReference type="EMBL" id="SEM12036.1"/>
    </source>
</evidence>
<dbReference type="OrthoDB" id="2680434at2"/>
<sequence>MQNISGNILTGGFDEEGKVFTIETVKNFYTETTLKEHQVQSLCKYLSEHQDEDGQVVSLFDQMLIRLSQSEVQLLLTDLERIRLMYH</sequence>